<proteinExistence type="predicted"/>
<name>A0A3D8IGS9_9HELI</name>
<keyword evidence="1" id="KW-0175">Coiled coil</keyword>
<evidence type="ECO:0000313" key="3">
    <source>
        <dbReference type="Proteomes" id="UP000256650"/>
    </source>
</evidence>
<keyword evidence="3" id="KW-1185">Reference proteome</keyword>
<dbReference type="Proteomes" id="UP000256650">
    <property type="component" value="Unassembled WGS sequence"/>
</dbReference>
<comment type="caution">
    <text evidence="2">The sequence shown here is derived from an EMBL/GenBank/DDBJ whole genome shotgun (WGS) entry which is preliminary data.</text>
</comment>
<reference evidence="2 3" key="1">
    <citation type="submission" date="2018-04" db="EMBL/GenBank/DDBJ databases">
        <title>Novel Campyloabacter and Helicobacter Species and Strains.</title>
        <authorList>
            <person name="Mannion A.J."/>
            <person name="Shen Z."/>
            <person name="Fox J.G."/>
        </authorList>
    </citation>
    <scope>NUCLEOTIDE SEQUENCE [LARGE SCALE GENOMIC DNA]</scope>
    <source>
        <strain evidence="2 3">MIT 99-5101</strain>
    </source>
</reference>
<dbReference type="AlphaFoldDB" id="A0A3D8IGS9"/>
<feature type="coiled-coil region" evidence="1">
    <location>
        <begin position="64"/>
        <end position="91"/>
    </location>
</feature>
<gene>
    <name evidence="2" type="ORF">CQA43_00320</name>
</gene>
<evidence type="ECO:0000256" key="1">
    <source>
        <dbReference type="SAM" id="Coils"/>
    </source>
</evidence>
<protein>
    <submittedName>
        <fullName evidence="2">Uncharacterized protein</fullName>
    </submittedName>
</protein>
<sequence>MRIENKVEHLNTFANNAIKSKESNHSFAAMLNQYSNNSQAINQKAEVESLGVFDFSLLLHKNVSKQIKETKEETESKIRQLEEELLQVKQIQVPTRNLPDKPLEILDKAWEIHNAKNSQILKIQKEIAF</sequence>
<dbReference type="GeneID" id="82534738"/>
<evidence type="ECO:0000313" key="2">
    <source>
        <dbReference type="EMBL" id="RDU64300.1"/>
    </source>
</evidence>
<dbReference type="RefSeq" id="WP_115550634.1">
    <property type="nucleotide sequence ID" value="NZ_CAONBV010000186.1"/>
</dbReference>
<organism evidence="2 3">
    <name type="scientific">Helicobacter ganmani</name>
    <dbReference type="NCBI Taxonomy" id="60246"/>
    <lineage>
        <taxon>Bacteria</taxon>
        <taxon>Pseudomonadati</taxon>
        <taxon>Campylobacterota</taxon>
        <taxon>Epsilonproteobacteria</taxon>
        <taxon>Campylobacterales</taxon>
        <taxon>Helicobacteraceae</taxon>
        <taxon>Helicobacter</taxon>
    </lineage>
</organism>
<accession>A0A3D8IGS9</accession>
<dbReference type="EMBL" id="NXLS01000001">
    <property type="protein sequence ID" value="RDU64300.1"/>
    <property type="molecule type" value="Genomic_DNA"/>
</dbReference>